<dbReference type="AlphaFoldDB" id="A0A545UTW9"/>
<comment type="caution">
    <text evidence="2">The sequence shown here is derived from an EMBL/GenBank/DDBJ whole genome shotgun (WGS) entry which is preliminary data.</text>
</comment>
<sequence>MFGRRRAHRKRSRFMTSHPSGVFCFLFHDANDEYRLLRIPQTTEGRSQGRSRGPVEKRPSRTFSNLPNPPPGIVTW</sequence>
<feature type="region of interest" description="Disordered" evidence="1">
    <location>
        <begin position="38"/>
        <end position="76"/>
    </location>
</feature>
<protein>
    <submittedName>
        <fullName evidence="2">Uncharacterized protein</fullName>
    </submittedName>
</protein>
<name>A0A545UTW9_9HYPO</name>
<reference evidence="2 3" key="1">
    <citation type="journal article" date="2019" name="Appl. Microbiol. Biotechnol.">
        <title>Genome sequence of Isaria javanica and comparative genome analysis insights into family S53 peptidase evolution in fungal entomopathogens.</title>
        <authorList>
            <person name="Lin R."/>
            <person name="Zhang X."/>
            <person name="Xin B."/>
            <person name="Zou M."/>
            <person name="Gao Y."/>
            <person name="Qin F."/>
            <person name="Hu Q."/>
            <person name="Xie B."/>
            <person name="Cheng X."/>
        </authorList>
    </citation>
    <scope>NUCLEOTIDE SEQUENCE [LARGE SCALE GENOMIC DNA]</scope>
    <source>
        <strain evidence="2 3">IJ1G</strain>
    </source>
</reference>
<dbReference type="EMBL" id="SPUK01000013">
    <property type="protein sequence ID" value="TQV92890.1"/>
    <property type="molecule type" value="Genomic_DNA"/>
</dbReference>
<proteinExistence type="predicted"/>
<organism evidence="2 3">
    <name type="scientific">Cordyceps javanica</name>
    <dbReference type="NCBI Taxonomy" id="43265"/>
    <lineage>
        <taxon>Eukaryota</taxon>
        <taxon>Fungi</taxon>
        <taxon>Dikarya</taxon>
        <taxon>Ascomycota</taxon>
        <taxon>Pezizomycotina</taxon>
        <taxon>Sordariomycetes</taxon>
        <taxon>Hypocreomycetidae</taxon>
        <taxon>Hypocreales</taxon>
        <taxon>Cordycipitaceae</taxon>
        <taxon>Cordyceps</taxon>
    </lineage>
</organism>
<evidence type="ECO:0000256" key="1">
    <source>
        <dbReference type="SAM" id="MobiDB-lite"/>
    </source>
</evidence>
<dbReference type="Proteomes" id="UP000315783">
    <property type="component" value="Unassembled WGS sequence"/>
</dbReference>
<gene>
    <name evidence="2" type="ORF">IF1G_08193</name>
</gene>
<evidence type="ECO:0000313" key="3">
    <source>
        <dbReference type="Proteomes" id="UP000315783"/>
    </source>
</evidence>
<feature type="compositionally biased region" description="Pro residues" evidence="1">
    <location>
        <begin position="67"/>
        <end position="76"/>
    </location>
</feature>
<accession>A0A545UTW9</accession>
<evidence type="ECO:0000313" key="2">
    <source>
        <dbReference type="EMBL" id="TQV92890.1"/>
    </source>
</evidence>
<feature type="compositionally biased region" description="Polar residues" evidence="1">
    <location>
        <begin position="40"/>
        <end position="50"/>
    </location>
</feature>
<keyword evidence="3" id="KW-1185">Reference proteome</keyword>